<keyword evidence="5" id="KW-0406">Ion transport</keyword>
<dbReference type="eggNOG" id="KOG1603">
    <property type="taxonomic scope" value="Eukaryota"/>
</dbReference>
<keyword evidence="2" id="KW-0479">Metal-binding</keyword>
<dbReference type="SUPFAM" id="SSF55008">
    <property type="entry name" value="HMA, heavy metal-associated domain"/>
    <property type="match status" value="1"/>
</dbReference>
<dbReference type="EMBL" id="CAFZ01000050">
    <property type="protein sequence ID" value="CCA69218.1"/>
    <property type="molecule type" value="Genomic_DNA"/>
</dbReference>
<evidence type="ECO:0000313" key="10">
    <source>
        <dbReference type="EMBL" id="CCA69218.1"/>
    </source>
</evidence>
<dbReference type="GO" id="GO:0005829">
    <property type="term" value="C:cytosol"/>
    <property type="evidence" value="ECO:0007669"/>
    <property type="project" value="TreeGrafter"/>
</dbReference>
<gene>
    <name evidence="10" type="ORF">PIIN_03118</name>
</gene>
<evidence type="ECO:0000256" key="3">
    <source>
        <dbReference type="ARBA" id="ARBA00022796"/>
    </source>
</evidence>
<dbReference type="InterPro" id="IPR036163">
    <property type="entry name" value="HMA_dom_sf"/>
</dbReference>
<keyword evidence="4" id="KW-0186">Copper</keyword>
<dbReference type="InterPro" id="IPR051881">
    <property type="entry name" value="Copper_transport_ATOX1-like"/>
</dbReference>
<comment type="similarity">
    <text evidence="7">Belongs to the ATX1 family.</text>
</comment>
<dbReference type="GO" id="GO:0046872">
    <property type="term" value="F:metal ion binding"/>
    <property type="evidence" value="ECO:0007669"/>
    <property type="project" value="UniProtKB-KW"/>
</dbReference>
<accession>G4TD25</accession>
<dbReference type="PANTHER" id="PTHR46365">
    <property type="entry name" value="COPPER TRANSPORT PROTEIN ATOX1"/>
    <property type="match status" value="1"/>
</dbReference>
<dbReference type="CDD" id="cd00371">
    <property type="entry name" value="HMA"/>
    <property type="match status" value="1"/>
</dbReference>
<dbReference type="GO" id="GO:0006825">
    <property type="term" value="P:copper ion transport"/>
    <property type="evidence" value="ECO:0007669"/>
    <property type="project" value="UniProtKB-KW"/>
</dbReference>
<dbReference type="Gene3D" id="3.30.70.100">
    <property type="match status" value="1"/>
</dbReference>
<feature type="region of interest" description="Disordered" evidence="8">
    <location>
        <begin position="65"/>
        <end position="90"/>
    </location>
</feature>
<evidence type="ECO:0000256" key="1">
    <source>
        <dbReference type="ARBA" id="ARBA00022448"/>
    </source>
</evidence>
<evidence type="ECO:0000256" key="4">
    <source>
        <dbReference type="ARBA" id="ARBA00023008"/>
    </source>
</evidence>
<protein>
    <recommendedName>
        <fullName evidence="9">HMA domain-containing protein</fullName>
    </recommendedName>
</protein>
<evidence type="ECO:0000256" key="5">
    <source>
        <dbReference type="ARBA" id="ARBA00023065"/>
    </source>
</evidence>
<evidence type="ECO:0000259" key="9">
    <source>
        <dbReference type="PROSITE" id="PS50846"/>
    </source>
</evidence>
<feature type="domain" description="HMA" evidence="9">
    <location>
        <begin position="2"/>
        <end position="66"/>
    </location>
</feature>
<name>G4TD25_SERID</name>
<dbReference type="PANTHER" id="PTHR46365:SF1">
    <property type="entry name" value="COPPER TRANSPORT PROTEIN ATOX1"/>
    <property type="match status" value="1"/>
</dbReference>
<evidence type="ECO:0000256" key="6">
    <source>
        <dbReference type="ARBA" id="ARBA00023186"/>
    </source>
</evidence>
<dbReference type="Pfam" id="PF00403">
    <property type="entry name" value="HMA"/>
    <property type="match status" value="1"/>
</dbReference>
<dbReference type="InterPro" id="IPR006121">
    <property type="entry name" value="HMA_dom"/>
</dbReference>
<dbReference type="AlphaFoldDB" id="G4TD25"/>
<dbReference type="HOGENOM" id="CLU_134973_3_1_1"/>
<evidence type="ECO:0000256" key="8">
    <source>
        <dbReference type="SAM" id="MobiDB-lite"/>
    </source>
</evidence>
<dbReference type="Proteomes" id="UP000007148">
    <property type="component" value="Unassembled WGS sequence"/>
</dbReference>
<dbReference type="PROSITE" id="PS50846">
    <property type="entry name" value="HMA_2"/>
    <property type="match status" value="1"/>
</dbReference>
<dbReference type="FunCoup" id="G4TD25">
    <property type="interactions" value="329"/>
</dbReference>
<dbReference type="OMA" id="MTHTYKF"/>
<dbReference type="STRING" id="1109443.G4TD25"/>
<keyword evidence="3" id="KW-0187">Copper transport</keyword>
<dbReference type="OrthoDB" id="689350at2759"/>
<proteinExistence type="inferred from homology"/>
<sequence length="90" mass="9618">MAKSYVFDVKMTCGGCSGAVNRALSKVEGISSYEVDLEKQSVVVHPSTATYDEVYEKIKKTGKEIRSGKEVDSETDETTSSVPAPAPVAV</sequence>
<keyword evidence="11" id="KW-1185">Reference proteome</keyword>
<dbReference type="FunFam" id="3.30.70.100:FF:000008">
    <property type="entry name" value="Copper transport protein ATOX1"/>
    <property type="match status" value="1"/>
</dbReference>
<dbReference type="GO" id="GO:0016531">
    <property type="term" value="F:copper chaperone activity"/>
    <property type="evidence" value="ECO:0007669"/>
    <property type="project" value="TreeGrafter"/>
</dbReference>
<evidence type="ECO:0000256" key="7">
    <source>
        <dbReference type="ARBA" id="ARBA00038171"/>
    </source>
</evidence>
<comment type="caution">
    <text evidence="10">The sequence shown here is derived from an EMBL/GenBank/DDBJ whole genome shotgun (WGS) entry which is preliminary data.</text>
</comment>
<keyword evidence="1" id="KW-0813">Transport</keyword>
<organism evidence="10 11">
    <name type="scientific">Serendipita indica (strain DSM 11827)</name>
    <name type="common">Root endophyte fungus</name>
    <name type="synonym">Piriformospora indica</name>
    <dbReference type="NCBI Taxonomy" id="1109443"/>
    <lineage>
        <taxon>Eukaryota</taxon>
        <taxon>Fungi</taxon>
        <taxon>Dikarya</taxon>
        <taxon>Basidiomycota</taxon>
        <taxon>Agaricomycotina</taxon>
        <taxon>Agaricomycetes</taxon>
        <taxon>Sebacinales</taxon>
        <taxon>Serendipitaceae</taxon>
        <taxon>Serendipita</taxon>
    </lineage>
</organism>
<evidence type="ECO:0000313" key="11">
    <source>
        <dbReference type="Proteomes" id="UP000007148"/>
    </source>
</evidence>
<reference evidence="10 11" key="1">
    <citation type="journal article" date="2011" name="PLoS Pathog.">
        <title>Endophytic Life Strategies Decoded by Genome and Transcriptome Analyses of the Mutualistic Root Symbiont Piriformospora indica.</title>
        <authorList>
            <person name="Zuccaro A."/>
            <person name="Lahrmann U."/>
            <person name="Guldener U."/>
            <person name="Langen G."/>
            <person name="Pfiffi S."/>
            <person name="Biedenkopf D."/>
            <person name="Wong P."/>
            <person name="Samans B."/>
            <person name="Grimm C."/>
            <person name="Basiewicz M."/>
            <person name="Murat C."/>
            <person name="Martin F."/>
            <person name="Kogel K.H."/>
        </authorList>
    </citation>
    <scope>NUCLEOTIDE SEQUENCE [LARGE SCALE GENOMIC DNA]</scope>
    <source>
        <strain evidence="10 11">DSM 11827</strain>
    </source>
</reference>
<evidence type="ECO:0000256" key="2">
    <source>
        <dbReference type="ARBA" id="ARBA00022723"/>
    </source>
</evidence>
<dbReference type="InParanoid" id="G4TD25"/>
<keyword evidence="6" id="KW-0143">Chaperone</keyword>